<keyword evidence="2" id="KW-1185">Reference proteome</keyword>
<proteinExistence type="predicted"/>
<reference evidence="1 2" key="1">
    <citation type="journal article" date="2013" name="Genome Biol.">
        <title>Genome of Acanthamoeba castellanii highlights extensive lateral gene transfer and early evolution of tyrosine kinase signaling.</title>
        <authorList>
            <person name="Clarke M."/>
            <person name="Lohan A.J."/>
            <person name="Liu B."/>
            <person name="Lagkouvardos I."/>
            <person name="Roy S."/>
            <person name="Zafar N."/>
            <person name="Bertelli C."/>
            <person name="Schilde C."/>
            <person name="Kianianmomeni A."/>
            <person name="Burglin T.R."/>
            <person name="Frech C."/>
            <person name="Turcotte B."/>
            <person name="Kopec K.O."/>
            <person name="Synnott J.M."/>
            <person name="Choo C."/>
            <person name="Paponov I."/>
            <person name="Finkler A."/>
            <person name="Soon Heng Tan C."/>
            <person name="Hutchins A.P."/>
            <person name="Weinmeier T."/>
            <person name="Rattei T."/>
            <person name="Chu J.S."/>
            <person name="Gimenez G."/>
            <person name="Irimia M."/>
            <person name="Rigden D.J."/>
            <person name="Fitzpatrick D.A."/>
            <person name="Lorenzo-Morales J."/>
            <person name="Bateman A."/>
            <person name="Chiu C.H."/>
            <person name="Tang P."/>
            <person name="Hegemann P."/>
            <person name="Fromm H."/>
            <person name="Raoult D."/>
            <person name="Greub G."/>
            <person name="Miranda-Saavedra D."/>
            <person name="Chen N."/>
            <person name="Nash P."/>
            <person name="Ginger M.L."/>
            <person name="Horn M."/>
            <person name="Schaap P."/>
            <person name="Caler L."/>
            <person name="Loftus B."/>
        </authorList>
    </citation>
    <scope>NUCLEOTIDE SEQUENCE [LARGE SCALE GENOMIC DNA]</scope>
    <source>
        <strain evidence="1 2">Neff</strain>
    </source>
</reference>
<dbReference type="AlphaFoldDB" id="L8GUQ5"/>
<evidence type="ECO:0000313" key="1">
    <source>
        <dbReference type="EMBL" id="ELR15831.1"/>
    </source>
</evidence>
<accession>L8GUQ5</accession>
<name>L8GUQ5_ACACF</name>
<dbReference type="KEGG" id="acan:ACA1_079300"/>
<evidence type="ECO:0000313" key="2">
    <source>
        <dbReference type="Proteomes" id="UP000011083"/>
    </source>
</evidence>
<gene>
    <name evidence="1" type="ORF">ACA1_079300</name>
</gene>
<dbReference type="GeneID" id="14916459"/>
<dbReference type="Proteomes" id="UP000011083">
    <property type="component" value="Unassembled WGS sequence"/>
</dbReference>
<protein>
    <submittedName>
        <fullName evidence="1">Uncharacterized protein</fullName>
    </submittedName>
</protein>
<organism evidence="1 2">
    <name type="scientific">Acanthamoeba castellanii (strain ATCC 30010 / Neff)</name>
    <dbReference type="NCBI Taxonomy" id="1257118"/>
    <lineage>
        <taxon>Eukaryota</taxon>
        <taxon>Amoebozoa</taxon>
        <taxon>Discosea</taxon>
        <taxon>Longamoebia</taxon>
        <taxon>Centramoebida</taxon>
        <taxon>Acanthamoebidae</taxon>
        <taxon>Acanthamoeba</taxon>
    </lineage>
</organism>
<dbReference type="VEuPathDB" id="AmoebaDB:ACA1_079300"/>
<dbReference type="EMBL" id="KB008022">
    <property type="protein sequence ID" value="ELR15831.1"/>
    <property type="molecule type" value="Genomic_DNA"/>
</dbReference>
<dbReference type="RefSeq" id="XP_004337844.1">
    <property type="nucleotide sequence ID" value="XM_004337796.1"/>
</dbReference>
<sequence length="281" mass="31850">MQSEKKRPLITAETKAKRVADADGKRDAAYTRRISLVNALFDTPHKDARGTVTLLCRAPPDIYEWQEELDSYDGEEGSVQAFIDGLPADDRFTVVSSTFNPHTIVEMLATRRSHFSAFTFAPRHMQLVLVDRENDECLYSITHGPERELEYDPAGVSSSSLIARIHEEVNPRRRDDLCLVAIEHGDDSMRPEPRVWLEFPDIHRDEMPPRMLWAIASAMLDCSFFVMTGEGACQRLNLPGIKPKPTPTKLCAHISALNLQSRGYLPRAKLYMRVKGFSAEY</sequence>